<dbReference type="OrthoDB" id="3254241at2759"/>
<name>A0A1C7M0M1_GRIFR</name>
<proteinExistence type="predicted"/>
<keyword evidence="2" id="KW-1185">Reference proteome</keyword>
<comment type="caution">
    <text evidence="1">The sequence shown here is derived from an EMBL/GenBank/DDBJ whole genome shotgun (WGS) entry which is preliminary data.</text>
</comment>
<organism evidence="1 2">
    <name type="scientific">Grifola frondosa</name>
    <name type="common">Maitake</name>
    <name type="synonym">Polyporus frondosus</name>
    <dbReference type="NCBI Taxonomy" id="5627"/>
    <lineage>
        <taxon>Eukaryota</taxon>
        <taxon>Fungi</taxon>
        <taxon>Dikarya</taxon>
        <taxon>Basidiomycota</taxon>
        <taxon>Agaricomycotina</taxon>
        <taxon>Agaricomycetes</taxon>
        <taxon>Polyporales</taxon>
        <taxon>Grifolaceae</taxon>
        <taxon>Grifola</taxon>
    </lineage>
</organism>
<gene>
    <name evidence="1" type="ORF">A0H81_09916</name>
</gene>
<dbReference type="AlphaFoldDB" id="A0A1C7M0M1"/>
<dbReference type="OMA" id="NEHHISH"/>
<evidence type="ECO:0000313" key="1">
    <source>
        <dbReference type="EMBL" id="OBZ70007.1"/>
    </source>
</evidence>
<reference evidence="1 2" key="1">
    <citation type="submission" date="2016-03" db="EMBL/GenBank/DDBJ databases">
        <title>Whole genome sequencing of Grifola frondosa 9006-11.</title>
        <authorList>
            <person name="Min B."/>
            <person name="Park H."/>
            <person name="Kim J.-G."/>
            <person name="Cho H."/>
            <person name="Oh Y.-L."/>
            <person name="Kong W.-S."/>
            <person name="Choi I.-G."/>
        </authorList>
    </citation>
    <scope>NUCLEOTIDE SEQUENCE [LARGE SCALE GENOMIC DNA]</scope>
    <source>
        <strain evidence="1 2">9006-11</strain>
    </source>
</reference>
<dbReference type="EMBL" id="LUGG01000014">
    <property type="protein sequence ID" value="OBZ70007.1"/>
    <property type="molecule type" value="Genomic_DNA"/>
</dbReference>
<accession>A0A1C7M0M1</accession>
<dbReference type="STRING" id="5627.A0A1C7M0M1"/>
<protein>
    <submittedName>
        <fullName evidence="1">Uncharacterized protein</fullName>
    </submittedName>
</protein>
<evidence type="ECO:0000313" key="2">
    <source>
        <dbReference type="Proteomes" id="UP000092993"/>
    </source>
</evidence>
<dbReference type="Proteomes" id="UP000092993">
    <property type="component" value="Unassembled WGS sequence"/>
</dbReference>
<sequence length="538" mass="59783">MKALGRFAPFLVRMGSRLRFFGRPFWSGCGSSIRKLRFVVKAQLCDLAVKAPHCLINAVLVKDSPQPISSLNNLPHTMDPLSIVSGVLSTAIVILKWIQQREAKNESLRELSLTVSRICDILAPLQSPNARMPPNPKSRFTANVVGSVSTDTIPHLDQTIVSCLQDMGETLSSVKEHLSLWKEKRSPAVLLLAFLSPSTVLDQLIADEQKLSRRLVVLSFALQVSTFHSSRGAIPSADPSPLDVIMNTEVRVFWHDRIGPQVSCAPAQSFCRAIGDWLNTLLDKITCDTLLLRLDEYAIGGITPSSLDRFVGSRSIREAIACLGVVQVSPVDVAFESVDPSTVRPLLVWIDDHPENSTREVDYARDLGITVISIRSTAAAKVWIEANEALLRRTESVKRLRFISDNNRWESDQQASDYLNLSAGETMLRYLRGRLYTAPILIYCGASIVRTQYVLSYHRAGSTSDQNVCFSFIGALAQNGPPKHDGDGAEEGQRARALFACLVEIGRTKECLRLAEEYGLREDVEEYTQVWLLMNLKF</sequence>